<dbReference type="EMBL" id="OZ022411">
    <property type="protein sequence ID" value="CAK9441590.1"/>
    <property type="molecule type" value="Genomic_DNA"/>
</dbReference>
<keyword evidence="3" id="KW-1185">Reference proteome</keyword>
<proteinExistence type="predicted"/>
<dbReference type="InterPro" id="IPR042042">
    <property type="entry name" value="Tip20p_domB"/>
</dbReference>
<evidence type="ECO:0000313" key="2">
    <source>
        <dbReference type="EMBL" id="CAK9441590.1"/>
    </source>
</evidence>
<feature type="compositionally biased region" description="Polar residues" evidence="1">
    <location>
        <begin position="49"/>
        <end position="60"/>
    </location>
</feature>
<dbReference type="PANTHER" id="PTHR13520">
    <property type="entry name" value="RAD50-INTERACTING PROTEIN 1 RINT-1"/>
    <property type="match status" value="1"/>
</dbReference>
<dbReference type="GeneID" id="92210654"/>
<dbReference type="Pfam" id="PF04437">
    <property type="entry name" value="RINT1_TIP1"/>
    <property type="match status" value="1"/>
</dbReference>
<dbReference type="PANTHER" id="PTHR13520:SF0">
    <property type="entry name" value="RAD50-INTERACTING PROTEIN 1"/>
    <property type="match status" value="1"/>
</dbReference>
<accession>A0ABP0ZSX5</accession>
<dbReference type="Proteomes" id="UP001497383">
    <property type="component" value="Chromosome 7"/>
</dbReference>
<name>A0ABP0ZSX5_9ASCO</name>
<evidence type="ECO:0008006" key="4">
    <source>
        <dbReference type="Google" id="ProtNLM"/>
    </source>
</evidence>
<protein>
    <recommendedName>
        <fullName evidence="4">Exocyst complex component SEC5</fullName>
    </recommendedName>
</protein>
<dbReference type="Gene3D" id="1.20.58.670">
    <property type="entry name" value="Dsl1p vesicle tethering complex, Tip20p subunit, domain D"/>
    <property type="match status" value="1"/>
</dbReference>
<evidence type="ECO:0000313" key="3">
    <source>
        <dbReference type="Proteomes" id="UP001497383"/>
    </source>
</evidence>
<evidence type="ECO:0000256" key="1">
    <source>
        <dbReference type="SAM" id="MobiDB-lite"/>
    </source>
</evidence>
<reference evidence="2 3" key="1">
    <citation type="submission" date="2024-03" db="EMBL/GenBank/DDBJ databases">
        <authorList>
            <person name="Brejova B."/>
        </authorList>
    </citation>
    <scope>NUCLEOTIDE SEQUENCE [LARGE SCALE GENOMIC DNA]</scope>
    <source>
        <strain evidence="2 3">CBS 14171</strain>
    </source>
</reference>
<sequence length="802" mass="91411">MADLDGYVNLHFTSLDDLETIDAKVEELSARQNRIKEVTSDKLKPRSYVSDSTESQQESLRPQVDVEKLQDAVSKVKCVLSTVIGGSDDNSVRESCDNVEALIQEFGPLPLFVNLHGQLQTKLEAQGAVSYLERYGDVEGKLQADLSLSELEQVAREVDSLGDVTLISKLESKIGDEKHKLVSQQKKLQRESKWLNDSSISRSELTSLSKVFDQLIKLQAIKNTPSYPARWWAVDLLLEPFKFKFDYHFTSPNKETNKLSKPEWALDYVETFLEENLSLLSNIVDDTFKSLHRIGTYEIITSLLHLVRQKITKMIHAINAKIDDDGGDDAATDRKTLEKFGRLLSHLIFETSTFDQKLRNKYKYNPFITNFNDPVTLKWTGLTGDVLLDDPHTVDVWLNFENALATKRFKAEILGADDAFKIDFDYQAREYYKGEFKGHHHHQLEGYLRPTYSAYGVSKLINNLNSHFQTLAIVKFQLQYVSKIQLNLLDSYLDAIQRQFEIYIDKYNSKSVMNMIPGAMNEDAVAKEALEHEKQLLANIEKLTEIFCSTKFLINCMEVWGEELIFVQLWNMYRTLQADPDHVDDSEGIFGNLLQRYDKLLTKTVNTYVALFKTEIKQLLKKYVNSSQWEIPASQSTDMTPSSELNPLVNALPTYLQVISRSLSQLEYFAISDAVVGIVCDLLYEFILTNNHFSKKGVDQLIVDFGYVITSLQYALSLNSRRTSVVSGDTRPLSSDDNEMYVKVAQAIDLLDSMEVERAKKLSKTSDSDSGEMKALRSEYGHHLSQFSNADIKDLLGRIVSK</sequence>
<dbReference type="Gene3D" id="1.20.58.1420">
    <property type="entry name" value="Dsl1p vesicle tethering complex, Tip20p subunit, domain B"/>
    <property type="match status" value="1"/>
</dbReference>
<dbReference type="InterPro" id="IPR042044">
    <property type="entry name" value="EXOC6PINT-1/Sec15/Tip20_C_dom2"/>
</dbReference>
<feature type="region of interest" description="Disordered" evidence="1">
    <location>
        <begin position="41"/>
        <end position="62"/>
    </location>
</feature>
<gene>
    <name evidence="2" type="ORF">LODBEIA_P54580</name>
</gene>
<dbReference type="PROSITE" id="PS51386">
    <property type="entry name" value="RINT1_TIP20"/>
    <property type="match status" value="1"/>
</dbReference>
<dbReference type="InterPro" id="IPR007528">
    <property type="entry name" value="RINT1_Tip20"/>
</dbReference>
<organism evidence="2 3">
    <name type="scientific">Lodderomyces beijingensis</name>
    <dbReference type="NCBI Taxonomy" id="1775926"/>
    <lineage>
        <taxon>Eukaryota</taxon>
        <taxon>Fungi</taxon>
        <taxon>Dikarya</taxon>
        <taxon>Ascomycota</taxon>
        <taxon>Saccharomycotina</taxon>
        <taxon>Pichiomycetes</taxon>
        <taxon>Debaryomycetaceae</taxon>
        <taxon>Candida/Lodderomyces clade</taxon>
        <taxon>Lodderomyces</taxon>
    </lineage>
</organism>
<dbReference type="RefSeq" id="XP_066832396.1">
    <property type="nucleotide sequence ID" value="XM_066975792.1"/>
</dbReference>